<dbReference type="PANTHER" id="PTHR35535:SF2">
    <property type="entry name" value="DUF306 DOMAIN-CONTAINING PROTEIN"/>
    <property type="match status" value="1"/>
</dbReference>
<sequence length="143" mass="15426">MRYLLVLSLFALASCSATRQTGKSADTAAKASLKGTVWTLSRIPGTEMEKTRKPVTILLSDTSARYGGYGGCNGYGGDYVLNGDSLKLGEVLATMMACKPGSHTENNFFKALRETNMYQISGDKLLLKNGNTTLAELTRSKKD</sequence>
<protein>
    <submittedName>
        <fullName evidence="3">Heat shock protein HslJ</fullName>
    </submittedName>
</protein>
<dbReference type="AlphaFoldDB" id="A0A2P8DCC4"/>
<name>A0A2P8DCC4_9BACT</name>
<keyword evidence="3" id="KW-0346">Stress response</keyword>
<keyword evidence="1" id="KW-0732">Signal</keyword>
<proteinExistence type="predicted"/>
<dbReference type="PANTHER" id="PTHR35535">
    <property type="entry name" value="HEAT SHOCK PROTEIN HSLJ"/>
    <property type="match status" value="1"/>
</dbReference>
<dbReference type="InterPro" id="IPR005184">
    <property type="entry name" value="DUF306_Meta_HslJ"/>
</dbReference>
<evidence type="ECO:0000313" key="4">
    <source>
        <dbReference type="Proteomes" id="UP000240572"/>
    </source>
</evidence>
<evidence type="ECO:0000259" key="2">
    <source>
        <dbReference type="Pfam" id="PF03724"/>
    </source>
</evidence>
<dbReference type="EMBL" id="PYGD01000001">
    <property type="protein sequence ID" value="PSK94873.1"/>
    <property type="molecule type" value="Genomic_DNA"/>
</dbReference>
<feature type="chain" id="PRO_5015140728" evidence="1">
    <location>
        <begin position="20"/>
        <end position="143"/>
    </location>
</feature>
<dbReference type="Proteomes" id="UP000240572">
    <property type="component" value="Unassembled WGS sequence"/>
</dbReference>
<feature type="domain" description="DUF306" evidence="2">
    <location>
        <begin position="31"/>
        <end position="133"/>
    </location>
</feature>
<dbReference type="PROSITE" id="PS51257">
    <property type="entry name" value="PROKAR_LIPOPROTEIN"/>
    <property type="match status" value="1"/>
</dbReference>
<comment type="caution">
    <text evidence="3">The sequence shown here is derived from an EMBL/GenBank/DDBJ whole genome shotgun (WGS) entry which is preliminary data.</text>
</comment>
<dbReference type="InterPro" id="IPR053147">
    <property type="entry name" value="Hsp_HslJ-like"/>
</dbReference>
<accession>A0A2P8DCC4</accession>
<organism evidence="3 4">
    <name type="scientific">Taibaiella chishuiensis</name>
    <dbReference type="NCBI Taxonomy" id="1434707"/>
    <lineage>
        <taxon>Bacteria</taxon>
        <taxon>Pseudomonadati</taxon>
        <taxon>Bacteroidota</taxon>
        <taxon>Chitinophagia</taxon>
        <taxon>Chitinophagales</taxon>
        <taxon>Chitinophagaceae</taxon>
        <taxon>Taibaiella</taxon>
    </lineage>
</organism>
<gene>
    <name evidence="3" type="ORF">B0I18_1011036</name>
</gene>
<evidence type="ECO:0000313" key="3">
    <source>
        <dbReference type="EMBL" id="PSK94873.1"/>
    </source>
</evidence>
<dbReference type="Pfam" id="PF03724">
    <property type="entry name" value="META"/>
    <property type="match status" value="1"/>
</dbReference>
<evidence type="ECO:0000256" key="1">
    <source>
        <dbReference type="SAM" id="SignalP"/>
    </source>
</evidence>
<dbReference type="RefSeq" id="WP_106521558.1">
    <property type="nucleotide sequence ID" value="NZ_PYGD01000001.1"/>
</dbReference>
<dbReference type="InterPro" id="IPR038670">
    <property type="entry name" value="HslJ-like_sf"/>
</dbReference>
<feature type="signal peptide" evidence="1">
    <location>
        <begin position="1"/>
        <end position="19"/>
    </location>
</feature>
<reference evidence="3 4" key="1">
    <citation type="submission" date="2018-03" db="EMBL/GenBank/DDBJ databases">
        <title>Genomic Encyclopedia of Type Strains, Phase III (KMG-III): the genomes of soil and plant-associated and newly described type strains.</title>
        <authorList>
            <person name="Whitman W."/>
        </authorList>
    </citation>
    <scope>NUCLEOTIDE SEQUENCE [LARGE SCALE GENOMIC DNA]</scope>
    <source>
        <strain evidence="3 4">CGMCC 1.12700</strain>
    </source>
</reference>
<dbReference type="Gene3D" id="2.40.128.270">
    <property type="match status" value="1"/>
</dbReference>
<keyword evidence="4" id="KW-1185">Reference proteome</keyword>
<dbReference type="OrthoDB" id="5348860at2"/>